<dbReference type="PANTHER" id="PTHR43105:SF10">
    <property type="entry name" value="NADH-QUINONE OXIDOREDUCTASE SUBUNIT G"/>
    <property type="match status" value="1"/>
</dbReference>
<feature type="compositionally biased region" description="Basic and acidic residues" evidence="5">
    <location>
        <begin position="1"/>
        <end position="19"/>
    </location>
</feature>
<evidence type="ECO:0000256" key="5">
    <source>
        <dbReference type="SAM" id="MobiDB-lite"/>
    </source>
</evidence>
<evidence type="ECO:0000313" key="8">
    <source>
        <dbReference type="Proteomes" id="UP001165378"/>
    </source>
</evidence>
<dbReference type="PROSITE" id="PS51669">
    <property type="entry name" value="4FE4S_MOW_BIS_MGD"/>
    <property type="match status" value="1"/>
</dbReference>
<dbReference type="CDD" id="cd02754">
    <property type="entry name" value="MopB_Nitrate-R-NapA-like"/>
    <property type="match status" value="1"/>
</dbReference>
<dbReference type="Pfam" id="PF00384">
    <property type="entry name" value="Molybdopterin"/>
    <property type="match status" value="1"/>
</dbReference>
<dbReference type="Pfam" id="PF01568">
    <property type="entry name" value="Molydop_binding"/>
    <property type="match status" value="1"/>
</dbReference>
<evidence type="ECO:0000259" key="6">
    <source>
        <dbReference type="PROSITE" id="PS51669"/>
    </source>
</evidence>
<feature type="domain" description="4Fe-4S Mo/W bis-MGD-type" evidence="6">
    <location>
        <begin position="43"/>
        <end position="99"/>
    </location>
</feature>
<dbReference type="Gene3D" id="2.40.40.20">
    <property type="match status" value="1"/>
</dbReference>
<dbReference type="SUPFAM" id="SSF53706">
    <property type="entry name" value="Formate dehydrogenase/DMSO reductase, domains 1-3"/>
    <property type="match status" value="1"/>
</dbReference>
<dbReference type="AlphaFoldDB" id="A0AA41U4Z1"/>
<proteinExistence type="predicted"/>
<dbReference type="InterPro" id="IPR009010">
    <property type="entry name" value="Asp_de-COase-like_dom_sf"/>
</dbReference>
<feature type="region of interest" description="Disordered" evidence="5">
    <location>
        <begin position="1"/>
        <end position="29"/>
    </location>
</feature>
<keyword evidence="2" id="KW-0479">Metal-binding</keyword>
<dbReference type="InterPro" id="IPR006656">
    <property type="entry name" value="Mopterin_OxRdtase"/>
</dbReference>
<dbReference type="RefSeq" id="WP_235058218.1">
    <property type="nucleotide sequence ID" value="NZ_JAKFHA010000049.1"/>
</dbReference>
<keyword evidence="1" id="KW-0004">4Fe-4S</keyword>
<evidence type="ECO:0000256" key="4">
    <source>
        <dbReference type="ARBA" id="ARBA00023014"/>
    </source>
</evidence>
<dbReference type="GO" id="GO:0046872">
    <property type="term" value="F:metal ion binding"/>
    <property type="evidence" value="ECO:0007669"/>
    <property type="project" value="UniProtKB-KW"/>
</dbReference>
<sequence>MREPTPERIADPWGRRTPYERGTPWPERVDTELAPGVRPEDVERWVPSASLLHSNGDAMDIAVAGGRIAGVRGRAGDRVNRGRLGPKDLFGWQAGAAPDRLATPLVRRDGHLVPCDWDTALEVIADRTRELLAGPGPEAIGFHTSGQLFLEESYTLAVIARAGIGTPHLDGNTRLCTATAAEALKESFGSDGQPGSYDDIDHTDAVALFGHNAAETQPVLWMRILDRLAGTSPPELLCVDPRPTRVARAATVHLAARPGTNVALLNALLHEVIRAGHTAPDWIAAHTVGFERLAEQVSACTPKWAADICDVPQARIEEAAELLGSAPRLVSTVLQGIYQSHQATAAAVQVNNLHLIRGMLGRPGCGVLQMNGQPTAQNTRECGANGDLPGFRNWADPAHVADLARVWNVDPEAIPHDAAPTPAMEIFERARQGRIRMLWIIGTNPAVSLPHLGRVRETLSDRGLFTVVQDLFRTETAHFADAVLPAATWGEKTGTFTNADRTVHISGKAVDPPGIARSDLDIFLDYARRMDFRDRDGGPLVPWTDAESAFAAWQDCSAGRPCDYTAITYERLRNGGIQWPCNAEHPAGTERLYADGAVWAAPDQCETYGKDLITGDPLDRDDYLRLNPHGKAMIKPAPYVPPDEPTDAEYPLHLTTGRGLYQFHTRTKTGRVPALNDAAPRVWAELSPATAAALDLAEGDLVEVRTARGSVQAPLRLAALRDDTVFVPFHYGYWDTEAACGPDAPGTGSAANEATPTQCDPVSQQPLFKTGAAAVTLVSRAGGTPSASGPVWVA</sequence>
<accession>A0AA41U4Z1</accession>
<name>A0AA41U4Z1_9ACTN</name>
<dbReference type="InterPro" id="IPR006657">
    <property type="entry name" value="MoPterin_dinucl-bd_dom"/>
</dbReference>
<comment type="caution">
    <text evidence="7">The sequence shown here is derived from an EMBL/GenBank/DDBJ whole genome shotgun (WGS) entry which is preliminary data.</text>
</comment>
<dbReference type="GO" id="GO:0016491">
    <property type="term" value="F:oxidoreductase activity"/>
    <property type="evidence" value="ECO:0007669"/>
    <property type="project" value="InterPro"/>
</dbReference>
<reference evidence="7" key="1">
    <citation type="submission" date="2022-01" db="EMBL/GenBank/DDBJ databases">
        <title>Genome-Based Taxonomic Classification of the Phylum Actinobacteria.</title>
        <authorList>
            <person name="Gao Y."/>
        </authorList>
    </citation>
    <scope>NUCLEOTIDE SEQUENCE</scope>
    <source>
        <strain evidence="7">KLBMP 8922</strain>
    </source>
</reference>
<dbReference type="GO" id="GO:0051539">
    <property type="term" value="F:4 iron, 4 sulfur cluster binding"/>
    <property type="evidence" value="ECO:0007669"/>
    <property type="project" value="UniProtKB-KW"/>
</dbReference>
<dbReference type="Gene3D" id="3.40.50.740">
    <property type="match status" value="1"/>
</dbReference>
<dbReference type="Gene3D" id="3.40.228.10">
    <property type="entry name" value="Dimethylsulfoxide Reductase, domain 2"/>
    <property type="match status" value="1"/>
</dbReference>
<keyword evidence="3" id="KW-0408">Iron</keyword>
<dbReference type="CDD" id="cd00508">
    <property type="entry name" value="MopB_CT_Fdh-Nap-like"/>
    <property type="match status" value="1"/>
</dbReference>
<protein>
    <submittedName>
        <fullName evidence="7">Nitrate reductase</fullName>
    </submittedName>
</protein>
<dbReference type="Proteomes" id="UP001165378">
    <property type="component" value="Unassembled WGS sequence"/>
</dbReference>
<dbReference type="InterPro" id="IPR006963">
    <property type="entry name" value="Mopterin_OxRdtase_4Fe-4S_dom"/>
</dbReference>
<organism evidence="7 8">
    <name type="scientific">Yinghuangia soli</name>
    <dbReference type="NCBI Taxonomy" id="2908204"/>
    <lineage>
        <taxon>Bacteria</taxon>
        <taxon>Bacillati</taxon>
        <taxon>Actinomycetota</taxon>
        <taxon>Actinomycetes</taxon>
        <taxon>Kitasatosporales</taxon>
        <taxon>Streptomycetaceae</taxon>
        <taxon>Yinghuangia</taxon>
    </lineage>
</organism>
<evidence type="ECO:0000256" key="3">
    <source>
        <dbReference type="ARBA" id="ARBA00023004"/>
    </source>
</evidence>
<keyword evidence="4" id="KW-0411">Iron-sulfur</keyword>
<keyword evidence="8" id="KW-1185">Reference proteome</keyword>
<dbReference type="SUPFAM" id="SSF50692">
    <property type="entry name" value="ADC-like"/>
    <property type="match status" value="1"/>
</dbReference>
<gene>
    <name evidence="7" type="ORF">LZ495_40365</name>
</gene>
<dbReference type="GO" id="GO:0043546">
    <property type="term" value="F:molybdopterin cofactor binding"/>
    <property type="evidence" value="ECO:0007669"/>
    <property type="project" value="InterPro"/>
</dbReference>
<evidence type="ECO:0000313" key="7">
    <source>
        <dbReference type="EMBL" id="MCF2533445.1"/>
    </source>
</evidence>
<evidence type="ECO:0000256" key="2">
    <source>
        <dbReference type="ARBA" id="ARBA00022723"/>
    </source>
</evidence>
<evidence type="ECO:0000256" key="1">
    <source>
        <dbReference type="ARBA" id="ARBA00022485"/>
    </source>
</evidence>
<dbReference type="InterPro" id="IPR050123">
    <property type="entry name" value="Prok_molybdopt-oxidoreductase"/>
</dbReference>
<dbReference type="EMBL" id="JAKFHA010000049">
    <property type="protein sequence ID" value="MCF2533445.1"/>
    <property type="molecule type" value="Genomic_DNA"/>
</dbReference>
<dbReference type="PANTHER" id="PTHR43105">
    <property type="entry name" value="RESPIRATORY NITRATE REDUCTASE"/>
    <property type="match status" value="1"/>
</dbReference>